<name>A0A453M4D8_AEGTS</name>
<keyword evidence="4" id="KW-1185">Reference proteome</keyword>
<protein>
    <recommendedName>
        <fullName evidence="5">CBS domain-containing protein</fullName>
    </recommendedName>
</protein>
<accession>A0A453M4D8</accession>
<reference evidence="3" key="5">
    <citation type="journal article" date="2021" name="G3 (Bethesda)">
        <title>Aegilops tauschii genome assembly Aet v5.0 features greater sequence contiguity and improved annotation.</title>
        <authorList>
            <person name="Wang L."/>
            <person name="Zhu T."/>
            <person name="Rodriguez J.C."/>
            <person name="Deal K.R."/>
            <person name="Dubcovsky J."/>
            <person name="McGuire P.E."/>
            <person name="Lux T."/>
            <person name="Spannagl M."/>
            <person name="Mayer K.F.X."/>
            <person name="Baldrich P."/>
            <person name="Meyers B.C."/>
            <person name="Huo N."/>
            <person name="Gu Y.Q."/>
            <person name="Zhou H."/>
            <person name="Devos K.M."/>
            <person name="Bennetzen J.L."/>
            <person name="Unver T."/>
            <person name="Budak H."/>
            <person name="Gulick P.J."/>
            <person name="Galiba G."/>
            <person name="Kalapos B."/>
            <person name="Nelson D.R."/>
            <person name="Li P."/>
            <person name="You F.M."/>
            <person name="Luo M.C."/>
            <person name="Dvorak J."/>
        </authorList>
    </citation>
    <scope>NUCLEOTIDE SEQUENCE [LARGE SCALE GENOMIC DNA]</scope>
    <source>
        <strain evidence="3">cv. AL8/78</strain>
    </source>
</reference>
<dbReference type="Proteomes" id="UP000015105">
    <property type="component" value="Chromosome 5D"/>
</dbReference>
<dbReference type="PANTHER" id="PTHR11689">
    <property type="entry name" value="CHLORIDE CHANNEL PROTEIN CLC FAMILY MEMBER"/>
    <property type="match status" value="1"/>
</dbReference>
<organism evidence="3 4">
    <name type="scientific">Aegilops tauschii subsp. strangulata</name>
    <name type="common">Goatgrass</name>
    <dbReference type="NCBI Taxonomy" id="200361"/>
    <lineage>
        <taxon>Eukaryota</taxon>
        <taxon>Viridiplantae</taxon>
        <taxon>Streptophyta</taxon>
        <taxon>Embryophyta</taxon>
        <taxon>Tracheophyta</taxon>
        <taxon>Spermatophyta</taxon>
        <taxon>Magnoliopsida</taxon>
        <taxon>Liliopsida</taxon>
        <taxon>Poales</taxon>
        <taxon>Poaceae</taxon>
        <taxon>BOP clade</taxon>
        <taxon>Pooideae</taxon>
        <taxon>Triticodae</taxon>
        <taxon>Triticeae</taxon>
        <taxon>Triticinae</taxon>
        <taxon>Aegilops</taxon>
    </lineage>
</organism>
<evidence type="ECO:0000313" key="4">
    <source>
        <dbReference type="Proteomes" id="UP000015105"/>
    </source>
</evidence>
<dbReference type="AlphaFoldDB" id="A0A453M4D8"/>
<reference evidence="3" key="4">
    <citation type="submission" date="2019-03" db="UniProtKB">
        <authorList>
            <consortium name="EnsemblPlants"/>
        </authorList>
    </citation>
    <scope>IDENTIFICATION</scope>
</reference>
<sequence>PPFSTAPVLYGLVLRAHLLVLLRKREFLPAQERYPKEYSIAARFEAQDFDKRGSGKQDTVDGVELSPEEMEMYVDLHPFTNASPYTVVETMSLAKALVLFREVGLRHLLVVPKACDVSTFSHAASSHGIRTVLLMKQTACMQRSPVVGILTRHDFMPEHILGLHPVLLGGKWKRLRWHKAAVAKYFRDLIVRLANCG</sequence>
<keyword evidence="1" id="KW-0677">Repeat</keyword>
<proteinExistence type="predicted"/>
<reference evidence="4" key="2">
    <citation type="journal article" date="2017" name="Nat. Plants">
        <title>The Aegilops tauschii genome reveals multiple impacts of transposons.</title>
        <authorList>
            <person name="Zhao G."/>
            <person name="Zou C."/>
            <person name="Li K."/>
            <person name="Wang K."/>
            <person name="Li T."/>
            <person name="Gao L."/>
            <person name="Zhang X."/>
            <person name="Wang H."/>
            <person name="Yang Z."/>
            <person name="Liu X."/>
            <person name="Jiang W."/>
            <person name="Mao L."/>
            <person name="Kong X."/>
            <person name="Jiao Y."/>
            <person name="Jia J."/>
        </authorList>
    </citation>
    <scope>NUCLEOTIDE SEQUENCE [LARGE SCALE GENOMIC DNA]</scope>
    <source>
        <strain evidence="4">cv. AL8/78</strain>
    </source>
</reference>
<dbReference type="InterPro" id="IPR046342">
    <property type="entry name" value="CBS_dom_sf"/>
</dbReference>
<reference evidence="4" key="1">
    <citation type="journal article" date="2014" name="Science">
        <title>Ancient hybridizations among the ancestral genomes of bread wheat.</title>
        <authorList>
            <consortium name="International Wheat Genome Sequencing Consortium,"/>
            <person name="Marcussen T."/>
            <person name="Sandve S.R."/>
            <person name="Heier L."/>
            <person name="Spannagl M."/>
            <person name="Pfeifer M."/>
            <person name="Jakobsen K.S."/>
            <person name="Wulff B.B."/>
            <person name="Steuernagel B."/>
            <person name="Mayer K.F."/>
            <person name="Olsen O.A."/>
        </authorList>
    </citation>
    <scope>NUCLEOTIDE SEQUENCE [LARGE SCALE GENOMIC DNA]</scope>
    <source>
        <strain evidence="4">cv. AL8/78</strain>
    </source>
</reference>
<keyword evidence="2" id="KW-0129">CBS domain</keyword>
<evidence type="ECO:0000256" key="2">
    <source>
        <dbReference type="ARBA" id="ARBA00023122"/>
    </source>
</evidence>
<evidence type="ECO:0008006" key="5">
    <source>
        <dbReference type="Google" id="ProtNLM"/>
    </source>
</evidence>
<reference evidence="3" key="3">
    <citation type="journal article" date="2017" name="Nature">
        <title>Genome sequence of the progenitor of the wheat D genome Aegilops tauschii.</title>
        <authorList>
            <person name="Luo M.C."/>
            <person name="Gu Y.Q."/>
            <person name="Puiu D."/>
            <person name="Wang H."/>
            <person name="Twardziok S.O."/>
            <person name="Deal K.R."/>
            <person name="Huo N."/>
            <person name="Zhu T."/>
            <person name="Wang L."/>
            <person name="Wang Y."/>
            <person name="McGuire P.E."/>
            <person name="Liu S."/>
            <person name="Long H."/>
            <person name="Ramasamy R.K."/>
            <person name="Rodriguez J.C."/>
            <person name="Van S.L."/>
            <person name="Yuan L."/>
            <person name="Wang Z."/>
            <person name="Xia Z."/>
            <person name="Xiao L."/>
            <person name="Anderson O.D."/>
            <person name="Ouyang S."/>
            <person name="Liang Y."/>
            <person name="Zimin A.V."/>
            <person name="Pertea G."/>
            <person name="Qi P."/>
            <person name="Bennetzen J.L."/>
            <person name="Dai X."/>
            <person name="Dawson M.W."/>
            <person name="Muller H.G."/>
            <person name="Kugler K."/>
            <person name="Rivarola-Duarte L."/>
            <person name="Spannagl M."/>
            <person name="Mayer K.F.X."/>
            <person name="Lu F.H."/>
            <person name="Bevan M.W."/>
            <person name="Leroy P."/>
            <person name="Li P."/>
            <person name="You F.M."/>
            <person name="Sun Q."/>
            <person name="Liu Z."/>
            <person name="Lyons E."/>
            <person name="Wicker T."/>
            <person name="Salzberg S.L."/>
            <person name="Devos K.M."/>
            <person name="Dvorak J."/>
        </authorList>
    </citation>
    <scope>NUCLEOTIDE SEQUENCE [LARGE SCALE GENOMIC DNA]</scope>
    <source>
        <strain evidence="3">cv. AL8/78</strain>
    </source>
</reference>
<dbReference type="PANTHER" id="PTHR11689:SF147">
    <property type="entry name" value="CHLORIDE CHANNEL PROTEIN"/>
    <property type="match status" value="1"/>
</dbReference>
<evidence type="ECO:0000313" key="3">
    <source>
        <dbReference type="EnsemblPlants" id="AET5Gv21038800.4"/>
    </source>
</evidence>
<dbReference type="EnsemblPlants" id="AET5Gv21038800.4">
    <property type="protein sequence ID" value="AET5Gv21038800.4"/>
    <property type="gene ID" value="AET5Gv21038800"/>
</dbReference>
<evidence type="ECO:0000256" key="1">
    <source>
        <dbReference type="ARBA" id="ARBA00022737"/>
    </source>
</evidence>
<dbReference type="GO" id="GO:0009705">
    <property type="term" value="C:plant-type vacuole membrane"/>
    <property type="evidence" value="ECO:0007669"/>
    <property type="project" value="TreeGrafter"/>
</dbReference>
<dbReference type="InterPro" id="IPR051280">
    <property type="entry name" value="Cl-channel/antiporter"/>
</dbReference>
<dbReference type="Gramene" id="AET5Gv21038800.4">
    <property type="protein sequence ID" value="AET5Gv21038800.4"/>
    <property type="gene ID" value="AET5Gv21038800"/>
</dbReference>
<dbReference type="GO" id="GO:0015108">
    <property type="term" value="F:chloride transmembrane transporter activity"/>
    <property type="evidence" value="ECO:0007669"/>
    <property type="project" value="TreeGrafter"/>
</dbReference>
<dbReference type="SUPFAM" id="SSF54631">
    <property type="entry name" value="CBS-domain pair"/>
    <property type="match status" value="1"/>
</dbReference>